<dbReference type="EMBL" id="JAIQUM010000067">
    <property type="protein sequence ID" value="MBZ5752760.1"/>
    <property type="molecule type" value="Genomic_DNA"/>
</dbReference>
<evidence type="ECO:0000313" key="3">
    <source>
        <dbReference type="Proteomes" id="UP001165287"/>
    </source>
</evidence>
<proteinExistence type="predicted"/>
<reference evidence="2" key="1">
    <citation type="submission" date="2024-05" db="EMBL/GenBank/DDBJ databases">
        <title>Metabacillus sp. nov., isolated from the rhizosphere soil of tomato plants.</title>
        <authorList>
            <person name="Ma R."/>
        </authorList>
    </citation>
    <scope>NUCLEOTIDE SEQUENCE</scope>
    <source>
        <strain evidence="2">DBTR6</strain>
    </source>
</reference>
<feature type="transmembrane region" description="Helical" evidence="1">
    <location>
        <begin position="38"/>
        <end position="60"/>
    </location>
</feature>
<name>A0ABS7UWR7_9BACI</name>
<keyword evidence="1" id="KW-0472">Membrane</keyword>
<gene>
    <name evidence="2" type="ORF">K9V48_21600</name>
</gene>
<keyword evidence="3" id="KW-1185">Reference proteome</keyword>
<dbReference type="InterPro" id="IPR024735">
    <property type="entry name" value="TcpC"/>
</dbReference>
<keyword evidence="1" id="KW-0812">Transmembrane</keyword>
<dbReference type="Pfam" id="PF12642">
    <property type="entry name" value="TpcC"/>
    <property type="match status" value="1"/>
</dbReference>
<evidence type="ECO:0000256" key="1">
    <source>
        <dbReference type="SAM" id="Phobius"/>
    </source>
</evidence>
<dbReference type="Proteomes" id="UP001165287">
    <property type="component" value="Unassembled WGS sequence"/>
</dbReference>
<dbReference type="Gene3D" id="3.10.450.540">
    <property type="match status" value="1"/>
</dbReference>
<comment type="caution">
    <text evidence="2">The sequence shown here is derived from an EMBL/GenBank/DDBJ whole genome shotgun (WGS) entry which is preliminary data.</text>
</comment>
<dbReference type="CDD" id="cd16428">
    <property type="entry name" value="TcpC_C"/>
    <property type="match status" value="1"/>
</dbReference>
<dbReference type="CDD" id="cd16386">
    <property type="entry name" value="TcpC_N"/>
    <property type="match status" value="1"/>
</dbReference>
<dbReference type="RefSeq" id="WP_224141209.1">
    <property type="nucleotide sequence ID" value="NZ_JAIQUM010000067.1"/>
</dbReference>
<accession>A0ABS7UWR7</accession>
<evidence type="ECO:0000313" key="2">
    <source>
        <dbReference type="EMBL" id="MBZ5752760.1"/>
    </source>
</evidence>
<dbReference type="InterPro" id="IPR035628">
    <property type="entry name" value="TcpC_C"/>
</dbReference>
<organism evidence="2 3">
    <name type="scientific">Metabacillus rhizolycopersici</name>
    <dbReference type="NCBI Taxonomy" id="2875709"/>
    <lineage>
        <taxon>Bacteria</taxon>
        <taxon>Bacillati</taxon>
        <taxon>Bacillota</taxon>
        <taxon>Bacilli</taxon>
        <taxon>Bacillales</taxon>
        <taxon>Bacillaceae</taxon>
        <taxon>Metabacillus</taxon>
    </lineage>
</organism>
<sequence>MNFFVKLRDGLRKNVDQGRKKVLKDDRRLKSSRFNGRMAFSIAFWLVLFGVIFFTFQTWARTGFLNEKVNVYQDEATSQIASLNEIGFANSPAGETYANKFIEAYINIPNDEKQREERVKALQSFLAEGLNVGKLENLSEFQGKRVLKSASLYDVKDVNEDAGSYVFHIDYELFNVVEKKEQVEGEDEEKVTTADESLGRKEQMIVVRLGTDGNSFNVIEQPYYQDLPSETRLAAVQNQTDQAKKNVQAQDELKQFATQFFTSYTTNSIEEMSYLMENPESLKDHYEYKGLEDFVVYDGEKEGQYLVKTLVLLQEASTGLQTKHPFTLVVSKENNKFYVQELKHTLGG</sequence>
<keyword evidence="1" id="KW-1133">Transmembrane helix</keyword>
<protein>
    <submittedName>
        <fullName evidence="2">Conjugal transfer protein</fullName>
    </submittedName>
</protein>